<evidence type="ECO:0000256" key="5">
    <source>
        <dbReference type="SAM" id="MobiDB-lite"/>
    </source>
</evidence>
<keyword evidence="2 6" id="KW-0812">Transmembrane</keyword>
<dbReference type="Proteomes" id="UP001635816">
    <property type="component" value="Unassembled WGS sequence"/>
</dbReference>
<keyword evidence="3 6" id="KW-1133">Transmembrane helix</keyword>
<dbReference type="InterPro" id="IPR026841">
    <property type="entry name" value="Aur1/Ipt1"/>
</dbReference>
<accession>A0ABW9LG66</accession>
<name>A0ABW9LG66_9MYCO</name>
<feature type="domain" description="Inositolphosphotransferase Aur1/Ipt1" evidence="7">
    <location>
        <begin position="113"/>
        <end position="337"/>
    </location>
</feature>
<evidence type="ECO:0000259" key="7">
    <source>
        <dbReference type="Pfam" id="PF14378"/>
    </source>
</evidence>
<feature type="transmembrane region" description="Helical" evidence="6">
    <location>
        <begin position="323"/>
        <end position="340"/>
    </location>
</feature>
<comment type="caution">
    <text evidence="8">The sequence shown here is derived from an EMBL/GenBank/DDBJ whole genome shotgun (WGS) entry which is preliminary data.</text>
</comment>
<dbReference type="EMBL" id="JBKBDD010000008">
    <property type="protein sequence ID" value="MFN6545982.1"/>
    <property type="molecule type" value="Genomic_DNA"/>
</dbReference>
<evidence type="ECO:0000256" key="1">
    <source>
        <dbReference type="ARBA" id="ARBA00004141"/>
    </source>
</evidence>
<feature type="transmembrane region" description="Helical" evidence="6">
    <location>
        <begin position="300"/>
        <end position="317"/>
    </location>
</feature>
<dbReference type="PANTHER" id="PTHR31310">
    <property type="match status" value="1"/>
</dbReference>
<evidence type="ECO:0000313" key="9">
    <source>
        <dbReference type="Proteomes" id="UP001635816"/>
    </source>
</evidence>
<evidence type="ECO:0000256" key="6">
    <source>
        <dbReference type="SAM" id="Phobius"/>
    </source>
</evidence>
<keyword evidence="4 6" id="KW-0472">Membrane</keyword>
<dbReference type="RefSeq" id="WP_090424582.1">
    <property type="nucleotide sequence ID" value="NZ_CP034072.1"/>
</dbReference>
<reference evidence="8 9" key="1">
    <citation type="submission" date="2024-12" db="EMBL/GenBank/DDBJ databases">
        <title>The coexistence of Mycolicibacterium septicum and Mycolicibacterium nivoides in clinical samples.</title>
        <authorList>
            <person name="Wang C."/>
            <person name="Feng Y."/>
            <person name="Zong Z."/>
        </authorList>
    </citation>
    <scope>NUCLEOTIDE SEQUENCE [LARGE SCALE GENOMIC DNA]</scope>
    <source>
        <strain evidence="8 9">120309</strain>
    </source>
</reference>
<feature type="region of interest" description="Disordered" evidence="5">
    <location>
        <begin position="355"/>
        <end position="376"/>
    </location>
</feature>
<evidence type="ECO:0000313" key="8">
    <source>
        <dbReference type="EMBL" id="MFN6545982.1"/>
    </source>
</evidence>
<feature type="transmembrane region" description="Helical" evidence="6">
    <location>
        <begin position="51"/>
        <end position="70"/>
    </location>
</feature>
<dbReference type="InterPro" id="IPR036938">
    <property type="entry name" value="PAP2/HPO_sf"/>
</dbReference>
<organism evidence="8 9">
    <name type="scientific">Mycolicibacterium nivoides</name>
    <dbReference type="NCBI Taxonomy" id="2487344"/>
    <lineage>
        <taxon>Bacteria</taxon>
        <taxon>Bacillati</taxon>
        <taxon>Actinomycetota</taxon>
        <taxon>Actinomycetes</taxon>
        <taxon>Mycobacteriales</taxon>
        <taxon>Mycobacteriaceae</taxon>
        <taxon>Mycolicibacterium</taxon>
    </lineage>
</organism>
<dbReference type="Gene3D" id="1.20.144.10">
    <property type="entry name" value="Phosphatidic acid phosphatase type 2/haloperoxidase"/>
    <property type="match status" value="1"/>
</dbReference>
<protein>
    <submittedName>
        <fullName evidence="8">Phosphatase PAP2 family protein</fullName>
    </submittedName>
</protein>
<feature type="transmembrane region" description="Helical" evidence="6">
    <location>
        <begin position="27"/>
        <end position="45"/>
    </location>
</feature>
<dbReference type="InterPro" id="IPR052185">
    <property type="entry name" value="IPC_Synthase-Related"/>
</dbReference>
<evidence type="ECO:0000256" key="3">
    <source>
        <dbReference type="ARBA" id="ARBA00022989"/>
    </source>
</evidence>
<dbReference type="PANTHER" id="PTHR31310:SF7">
    <property type="entry name" value="PA-PHOSPHATASE RELATED-FAMILY PROTEIN DDB_G0268928"/>
    <property type="match status" value="1"/>
</dbReference>
<dbReference type="Pfam" id="PF14378">
    <property type="entry name" value="PAP2_3"/>
    <property type="match status" value="1"/>
</dbReference>
<evidence type="ECO:0000256" key="4">
    <source>
        <dbReference type="ARBA" id="ARBA00023136"/>
    </source>
</evidence>
<dbReference type="SUPFAM" id="SSF48317">
    <property type="entry name" value="Acid phosphatase/Vanadium-dependent haloperoxidase"/>
    <property type="match status" value="1"/>
</dbReference>
<gene>
    <name evidence="8" type="ORF">ACK4CT_22580</name>
</gene>
<comment type="subcellular location">
    <subcellularLocation>
        <location evidence="1">Membrane</location>
        <topology evidence="1">Multi-pass membrane protein</topology>
    </subcellularLocation>
</comment>
<sequence>MTAVDDSVTEEAPAEWGTTNRARRLRILRYVAILVWASVVVYRTATDGFAFNRELLLLYIATGLLAASIGQGRRMLYVIRDWLPFAVVLAAYDLSRGAATLVGRPTMWHWQVDADRWLFFGTVPTVWLQERLKLLHPPWWEVVISTVYMSFFILPYVVAGVLWLRDREEWKRFVRLFVGLSFAALIIYALLPAAPPWAAARCSADDVDGGPSGPGCMFRSAREAVDGGLLGVMQGGRDGAHEWIERIVTRGWGKLNLHTATALIDQGQASVNLVAAIPSLHAGLTAAVAVFLWNRVNRGWRPVLVAYPLIMAFTLVYTAEHYVVDILLGWALAGVVLFALNRYEARQTRACGSEPAVAGVDPVPDPDLEVADPSRS</sequence>
<feature type="transmembrane region" description="Helical" evidence="6">
    <location>
        <begin position="142"/>
        <end position="164"/>
    </location>
</feature>
<dbReference type="GeneID" id="300558858"/>
<proteinExistence type="predicted"/>
<feature type="transmembrane region" description="Helical" evidence="6">
    <location>
        <begin position="173"/>
        <end position="191"/>
    </location>
</feature>
<keyword evidence="9" id="KW-1185">Reference proteome</keyword>
<evidence type="ECO:0000256" key="2">
    <source>
        <dbReference type="ARBA" id="ARBA00022692"/>
    </source>
</evidence>
<feature type="transmembrane region" description="Helical" evidence="6">
    <location>
        <begin position="273"/>
        <end position="293"/>
    </location>
</feature>